<name>A0A918JU37_9FLAO</name>
<protein>
    <submittedName>
        <fullName evidence="1">Uncharacterized protein</fullName>
    </submittedName>
</protein>
<proteinExistence type="predicted"/>
<gene>
    <name evidence="1" type="ORF">GCM10007384_08630</name>
</gene>
<evidence type="ECO:0000313" key="1">
    <source>
        <dbReference type="EMBL" id="GGX09086.1"/>
    </source>
</evidence>
<reference evidence="1 2" key="1">
    <citation type="journal article" date="2014" name="Int. J. Syst. Evol. Microbiol.">
        <title>Complete genome sequence of Corynebacterium casei LMG S-19264T (=DSM 44701T), isolated from a smear-ripened cheese.</title>
        <authorList>
            <consortium name="US DOE Joint Genome Institute (JGI-PGF)"/>
            <person name="Walter F."/>
            <person name="Albersmeier A."/>
            <person name="Kalinowski J."/>
            <person name="Ruckert C."/>
        </authorList>
    </citation>
    <scope>NUCLEOTIDE SEQUENCE [LARGE SCALE GENOMIC DNA]</scope>
    <source>
        <strain evidence="1 2">KCTC 12285</strain>
    </source>
</reference>
<dbReference type="Proteomes" id="UP000601108">
    <property type="component" value="Unassembled WGS sequence"/>
</dbReference>
<comment type="caution">
    <text evidence="1">The sequence shown here is derived from an EMBL/GenBank/DDBJ whole genome shotgun (WGS) entry which is preliminary data.</text>
</comment>
<dbReference type="AlphaFoldDB" id="A0A918JU37"/>
<keyword evidence="2" id="KW-1185">Reference proteome</keyword>
<sequence length="60" mass="7098">MIKLCSCNSFVKSIRRLVFKKKTDYNFDNNPKDNYCIVLYSKLGAVDLKKRFFLNILCEV</sequence>
<accession>A0A918JU37</accession>
<organism evidence="1 2">
    <name type="scientific">Aquimarina muelleri</name>
    <dbReference type="NCBI Taxonomy" id="279356"/>
    <lineage>
        <taxon>Bacteria</taxon>
        <taxon>Pseudomonadati</taxon>
        <taxon>Bacteroidota</taxon>
        <taxon>Flavobacteriia</taxon>
        <taxon>Flavobacteriales</taxon>
        <taxon>Flavobacteriaceae</taxon>
        <taxon>Aquimarina</taxon>
    </lineage>
</organism>
<evidence type="ECO:0000313" key="2">
    <source>
        <dbReference type="Proteomes" id="UP000601108"/>
    </source>
</evidence>
<dbReference type="EMBL" id="BMWS01000004">
    <property type="protein sequence ID" value="GGX09086.1"/>
    <property type="molecule type" value="Genomic_DNA"/>
</dbReference>